<dbReference type="EMBL" id="JARIHO010000005">
    <property type="protein sequence ID" value="KAJ7360841.1"/>
    <property type="molecule type" value="Genomic_DNA"/>
</dbReference>
<evidence type="ECO:0000313" key="1">
    <source>
        <dbReference type="EMBL" id="KAJ7360841.1"/>
    </source>
</evidence>
<reference evidence="1" key="1">
    <citation type="submission" date="2023-03" db="EMBL/GenBank/DDBJ databases">
        <title>Massive genome expansion in bonnet fungi (Mycena s.s.) driven by repeated elements and novel gene families across ecological guilds.</title>
        <authorList>
            <consortium name="Lawrence Berkeley National Laboratory"/>
            <person name="Harder C.B."/>
            <person name="Miyauchi S."/>
            <person name="Viragh M."/>
            <person name="Kuo A."/>
            <person name="Thoen E."/>
            <person name="Andreopoulos B."/>
            <person name="Lu D."/>
            <person name="Skrede I."/>
            <person name="Drula E."/>
            <person name="Henrissat B."/>
            <person name="Morin E."/>
            <person name="Kohler A."/>
            <person name="Barry K."/>
            <person name="LaButti K."/>
            <person name="Morin E."/>
            <person name="Salamov A."/>
            <person name="Lipzen A."/>
            <person name="Mereny Z."/>
            <person name="Hegedus B."/>
            <person name="Baldrian P."/>
            <person name="Stursova M."/>
            <person name="Weitz H."/>
            <person name="Taylor A."/>
            <person name="Grigoriev I.V."/>
            <person name="Nagy L.G."/>
            <person name="Martin F."/>
            <person name="Kauserud H."/>
        </authorList>
    </citation>
    <scope>NUCLEOTIDE SEQUENCE</scope>
    <source>
        <strain evidence="1">CBHHK002</strain>
    </source>
</reference>
<accession>A0AAD7AJF9</accession>
<dbReference type="Proteomes" id="UP001218218">
    <property type="component" value="Unassembled WGS sequence"/>
</dbReference>
<protein>
    <submittedName>
        <fullName evidence="1">Uncharacterized protein</fullName>
    </submittedName>
</protein>
<evidence type="ECO:0000313" key="2">
    <source>
        <dbReference type="Proteomes" id="UP001218218"/>
    </source>
</evidence>
<dbReference type="AlphaFoldDB" id="A0AAD7AJF9"/>
<organism evidence="1 2">
    <name type="scientific">Mycena albidolilacea</name>
    <dbReference type="NCBI Taxonomy" id="1033008"/>
    <lineage>
        <taxon>Eukaryota</taxon>
        <taxon>Fungi</taxon>
        <taxon>Dikarya</taxon>
        <taxon>Basidiomycota</taxon>
        <taxon>Agaricomycotina</taxon>
        <taxon>Agaricomycetes</taxon>
        <taxon>Agaricomycetidae</taxon>
        <taxon>Agaricales</taxon>
        <taxon>Marasmiineae</taxon>
        <taxon>Mycenaceae</taxon>
        <taxon>Mycena</taxon>
    </lineage>
</organism>
<name>A0AAD7AJF9_9AGAR</name>
<gene>
    <name evidence="1" type="ORF">DFH08DRAFT_1073999</name>
</gene>
<sequence length="183" mass="20202">MFRDASQRILLRSLTLTENITHLSISLGPFVDATSIESQHKSFEQVLGKLTNIPTFTSALLDFLGRQPLRELRVLSSIVVPETTILRLLTMAPITTFAQVHVQTDPILLSAESRQPRVEELTSSLGSGPVFTPALPLLRSVEFSLAFHQIATPWFLDLVSSTLSISPVLNDVIISILDNRVVT</sequence>
<proteinExistence type="predicted"/>
<keyword evidence="2" id="KW-1185">Reference proteome</keyword>
<comment type="caution">
    <text evidence="1">The sequence shown here is derived from an EMBL/GenBank/DDBJ whole genome shotgun (WGS) entry which is preliminary data.</text>
</comment>